<dbReference type="PANTHER" id="PTHR47585">
    <property type="match status" value="1"/>
</dbReference>
<keyword evidence="4" id="KW-1185">Reference proteome</keyword>
<dbReference type="Pfam" id="PF07287">
    <property type="entry name" value="AtuA"/>
    <property type="match status" value="1"/>
</dbReference>
<dbReference type="InterPro" id="IPR010839">
    <property type="entry name" value="AtuA_N"/>
</dbReference>
<organism evidence="3 4">
    <name type="scientific">Bimuria novae-zelandiae CBS 107.79</name>
    <dbReference type="NCBI Taxonomy" id="1447943"/>
    <lineage>
        <taxon>Eukaryota</taxon>
        <taxon>Fungi</taxon>
        <taxon>Dikarya</taxon>
        <taxon>Ascomycota</taxon>
        <taxon>Pezizomycotina</taxon>
        <taxon>Dothideomycetes</taxon>
        <taxon>Pleosporomycetidae</taxon>
        <taxon>Pleosporales</taxon>
        <taxon>Massarineae</taxon>
        <taxon>Didymosphaeriaceae</taxon>
        <taxon>Bimuria</taxon>
    </lineage>
</organism>
<feature type="domain" description="AtuA-like ferredoxin-fold" evidence="2">
    <location>
        <begin position="469"/>
        <end position="564"/>
    </location>
</feature>
<dbReference type="Pfam" id="PF23544">
    <property type="entry name" value="AtuA_ferredoxin"/>
    <property type="match status" value="1"/>
</dbReference>
<sequence>MAPATRRPVRVAGASGGFSDRVRAIASLAMNEEVDVIVGDWLSEMTMTIHGTGKIRNLEQMTQAATFEEKINYAMFAENFLDCFLPALAVNAGASDTELLAQLIDKKCREMGHPLKIAWIEGDDVTGTVKSMLNKGEGFPSLMHNRSVEEWGLESTVAQCYLGGLGIAKALSEGADIVIAGRVSDASQIIGAAAWWHEWTSDQFNELSGSLIIGHLECAAYVSGGYCSDFLQLLAKGKHINLGFPICAIDQKGEGIMYKVKNTGGQMTVASVTSQLLYEIQGPQYYNCDVTAQIENIKIEQVGEDQVKVSGVKGLPPPPTTKFTTLKFMQNGASPIDARNQDVATVDFRVFAQSKDRELLNMRNPKGFFRISMVTFLQSCPGASLGNDVRQAEGKPYYEYHPSLLPQSALKQCVHCLWDGEEAQGYHDGKKAIDMPLAPKFREYARQQPSYETTNPVPRDAFGPTVRLPLGSIVLGRSGDKCSDCNVGFFVRYDDEWEWLRSVMTVEKVKELLGSEEYKGKPIDRFEMPNVRAVHFLLHDHLDRGYDACSTYDTLGRTAATFLSMQWNYEVYNSVRAFCACVHQRNP</sequence>
<proteinExistence type="predicted"/>
<dbReference type="Proteomes" id="UP000800036">
    <property type="component" value="Unassembled WGS sequence"/>
</dbReference>
<protein>
    <submittedName>
        <fullName evidence="3">DUF1446-domain-containing protein</fullName>
    </submittedName>
</protein>
<evidence type="ECO:0000259" key="2">
    <source>
        <dbReference type="Pfam" id="PF23544"/>
    </source>
</evidence>
<dbReference type="PANTHER" id="PTHR47585:SF2">
    <property type="entry name" value="DUF1446 DOMAIN PROTEIN (AFU_ORTHOLOGUE AFUA_6G11420)"/>
    <property type="match status" value="1"/>
</dbReference>
<gene>
    <name evidence="3" type="ORF">BU23DRAFT_591014</name>
</gene>
<feature type="domain" description="Acyclic terpene utilisation N-terminal" evidence="1">
    <location>
        <begin position="9"/>
        <end position="324"/>
    </location>
</feature>
<evidence type="ECO:0000259" key="1">
    <source>
        <dbReference type="Pfam" id="PF07287"/>
    </source>
</evidence>
<dbReference type="AlphaFoldDB" id="A0A6A5V0A7"/>
<dbReference type="InterPro" id="IPR056362">
    <property type="entry name" value="AtuA-like_ferredoxin_dom"/>
</dbReference>
<evidence type="ECO:0000313" key="3">
    <source>
        <dbReference type="EMBL" id="KAF1970701.1"/>
    </source>
</evidence>
<dbReference type="EMBL" id="ML976699">
    <property type="protein sequence ID" value="KAF1970701.1"/>
    <property type="molecule type" value="Genomic_DNA"/>
</dbReference>
<evidence type="ECO:0000313" key="4">
    <source>
        <dbReference type="Proteomes" id="UP000800036"/>
    </source>
</evidence>
<accession>A0A6A5V0A7</accession>
<reference evidence="3" key="1">
    <citation type="journal article" date="2020" name="Stud. Mycol.">
        <title>101 Dothideomycetes genomes: a test case for predicting lifestyles and emergence of pathogens.</title>
        <authorList>
            <person name="Haridas S."/>
            <person name="Albert R."/>
            <person name="Binder M."/>
            <person name="Bloem J."/>
            <person name="Labutti K."/>
            <person name="Salamov A."/>
            <person name="Andreopoulos B."/>
            <person name="Baker S."/>
            <person name="Barry K."/>
            <person name="Bills G."/>
            <person name="Bluhm B."/>
            <person name="Cannon C."/>
            <person name="Castanera R."/>
            <person name="Culley D."/>
            <person name="Daum C."/>
            <person name="Ezra D."/>
            <person name="Gonzalez J."/>
            <person name="Henrissat B."/>
            <person name="Kuo A."/>
            <person name="Liang C."/>
            <person name="Lipzen A."/>
            <person name="Lutzoni F."/>
            <person name="Magnuson J."/>
            <person name="Mondo S."/>
            <person name="Nolan M."/>
            <person name="Ohm R."/>
            <person name="Pangilinan J."/>
            <person name="Park H.-J."/>
            <person name="Ramirez L."/>
            <person name="Alfaro M."/>
            <person name="Sun H."/>
            <person name="Tritt A."/>
            <person name="Yoshinaga Y."/>
            <person name="Zwiers L.-H."/>
            <person name="Turgeon B."/>
            <person name="Goodwin S."/>
            <person name="Spatafora J."/>
            <person name="Crous P."/>
            <person name="Grigoriev I."/>
        </authorList>
    </citation>
    <scope>NUCLEOTIDE SEQUENCE</scope>
    <source>
        <strain evidence="3">CBS 107.79</strain>
    </source>
</reference>
<name>A0A6A5V0A7_9PLEO</name>
<dbReference type="OrthoDB" id="10265871at2759"/>